<feature type="non-terminal residue" evidence="2">
    <location>
        <position position="55"/>
    </location>
</feature>
<accession>A0A8S3BAP8</accession>
<evidence type="ECO:0000313" key="1">
    <source>
        <dbReference type="EMBL" id="CAF4630598.1"/>
    </source>
</evidence>
<organism evidence="2 3">
    <name type="scientific">Rotaria magnacalcarata</name>
    <dbReference type="NCBI Taxonomy" id="392030"/>
    <lineage>
        <taxon>Eukaryota</taxon>
        <taxon>Metazoa</taxon>
        <taxon>Spiralia</taxon>
        <taxon>Gnathifera</taxon>
        <taxon>Rotifera</taxon>
        <taxon>Eurotatoria</taxon>
        <taxon>Bdelloidea</taxon>
        <taxon>Philodinida</taxon>
        <taxon>Philodinidae</taxon>
        <taxon>Rotaria</taxon>
    </lineage>
</organism>
<dbReference type="Proteomes" id="UP000681967">
    <property type="component" value="Unassembled WGS sequence"/>
</dbReference>
<gene>
    <name evidence="2" type="ORF">BYL167_LOCUS48625</name>
    <name evidence="1" type="ORF">GIL414_LOCUS40194</name>
</gene>
<sequence>NPKKSQAQIEYEFEQPRSMYLFSHKEFEPGEQLERHYQNGELIRKQTHGVPTPVY</sequence>
<comment type="caution">
    <text evidence="2">The sequence shown here is derived from an EMBL/GenBank/DDBJ whole genome shotgun (WGS) entry which is preliminary data.</text>
</comment>
<dbReference type="EMBL" id="CAJOBH010142665">
    <property type="protein sequence ID" value="CAF4812598.1"/>
    <property type="molecule type" value="Genomic_DNA"/>
</dbReference>
<reference evidence="2" key="1">
    <citation type="submission" date="2021-02" db="EMBL/GenBank/DDBJ databases">
        <authorList>
            <person name="Nowell W R."/>
        </authorList>
    </citation>
    <scope>NUCLEOTIDE SEQUENCE</scope>
</reference>
<evidence type="ECO:0000313" key="3">
    <source>
        <dbReference type="Proteomes" id="UP000681967"/>
    </source>
</evidence>
<dbReference type="Proteomes" id="UP000681720">
    <property type="component" value="Unassembled WGS sequence"/>
</dbReference>
<protein>
    <submittedName>
        <fullName evidence="2">Uncharacterized protein</fullName>
    </submittedName>
</protein>
<evidence type="ECO:0000313" key="2">
    <source>
        <dbReference type="EMBL" id="CAF4812598.1"/>
    </source>
</evidence>
<feature type="non-terminal residue" evidence="2">
    <location>
        <position position="1"/>
    </location>
</feature>
<proteinExistence type="predicted"/>
<name>A0A8S3BAP8_9BILA</name>
<dbReference type="AlphaFoldDB" id="A0A8S3BAP8"/>
<dbReference type="EMBL" id="CAJOBJ010110814">
    <property type="protein sequence ID" value="CAF4630598.1"/>
    <property type="molecule type" value="Genomic_DNA"/>
</dbReference>